<proteinExistence type="inferred from homology"/>
<dbReference type="InterPro" id="IPR020892">
    <property type="entry name" value="Cyclophilin-type_PPIase_CS"/>
</dbReference>
<dbReference type="EMBL" id="JACIJS010000002">
    <property type="protein sequence ID" value="MBB5514830.1"/>
    <property type="molecule type" value="Genomic_DNA"/>
</dbReference>
<evidence type="ECO:0000313" key="7">
    <source>
        <dbReference type="Proteomes" id="UP000553766"/>
    </source>
</evidence>
<organism evidence="6 7">
    <name type="scientific">Rubricella aquisinus</name>
    <dbReference type="NCBI Taxonomy" id="2028108"/>
    <lineage>
        <taxon>Bacteria</taxon>
        <taxon>Pseudomonadati</taxon>
        <taxon>Pseudomonadota</taxon>
        <taxon>Alphaproteobacteria</taxon>
        <taxon>Rhodobacterales</taxon>
        <taxon>Paracoccaceae</taxon>
        <taxon>Rubricella</taxon>
    </lineage>
</organism>
<dbReference type="GO" id="GO:0003755">
    <property type="term" value="F:peptidyl-prolyl cis-trans isomerase activity"/>
    <property type="evidence" value="ECO:0007669"/>
    <property type="project" value="UniProtKB-UniRule"/>
</dbReference>
<comment type="function">
    <text evidence="4">PPIases accelerate the folding of proteins. It catalyzes the cis-trans isomerization of proline imidic peptide bonds in oligopeptides.</text>
</comment>
<accession>A0A840WUE0</accession>
<evidence type="ECO:0000256" key="3">
    <source>
        <dbReference type="ARBA" id="ARBA00023235"/>
    </source>
</evidence>
<dbReference type="PRINTS" id="PR00153">
    <property type="entry name" value="CSAPPISMRASE"/>
</dbReference>
<keyword evidence="2 4" id="KW-0697">Rotamase</keyword>
<keyword evidence="4" id="KW-0732">Signal</keyword>
<dbReference type="RefSeq" id="WP_184008837.1">
    <property type="nucleotide sequence ID" value="NZ_JACIJS010000002.1"/>
</dbReference>
<name>A0A840WUE0_9RHOB</name>
<dbReference type="AlphaFoldDB" id="A0A840WUE0"/>
<protein>
    <recommendedName>
        <fullName evidence="4">Peptidyl-prolyl cis-trans isomerase</fullName>
        <shortName evidence="4">PPIase</shortName>
        <ecNumber evidence="4">5.2.1.8</ecNumber>
    </recommendedName>
</protein>
<dbReference type="PROSITE" id="PS00170">
    <property type="entry name" value="CSA_PPIASE_1"/>
    <property type="match status" value="1"/>
</dbReference>
<evidence type="ECO:0000256" key="1">
    <source>
        <dbReference type="ARBA" id="ARBA00007365"/>
    </source>
</evidence>
<evidence type="ECO:0000256" key="4">
    <source>
        <dbReference type="RuleBase" id="RU363019"/>
    </source>
</evidence>
<dbReference type="PROSITE" id="PS50072">
    <property type="entry name" value="CSA_PPIASE_2"/>
    <property type="match status" value="1"/>
</dbReference>
<dbReference type="Proteomes" id="UP000553766">
    <property type="component" value="Unassembled WGS sequence"/>
</dbReference>
<keyword evidence="7" id="KW-1185">Reference proteome</keyword>
<comment type="catalytic activity">
    <reaction evidence="4">
        <text>[protein]-peptidylproline (omega=180) = [protein]-peptidylproline (omega=0)</text>
        <dbReference type="Rhea" id="RHEA:16237"/>
        <dbReference type="Rhea" id="RHEA-COMP:10747"/>
        <dbReference type="Rhea" id="RHEA-COMP:10748"/>
        <dbReference type="ChEBI" id="CHEBI:83833"/>
        <dbReference type="ChEBI" id="CHEBI:83834"/>
        <dbReference type="EC" id="5.2.1.8"/>
    </reaction>
</comment>
<evidence type="ECO:0000259" key="5">
    <source>
        <dbReference type="PROSITE" id="PS50072"/>
    </source>
</evidence>
<dbReference type="PANTHER" id="PTHR45625">
    <property type="entry name" value="PEPTIDYL-PROLYL CIS-TRANS ISOMERASE-RELATED"/>
    <property type="match status" value="1"/>
</dbReference>
<reference evidence="6 7" key="1">
    <citation type="submission" date="2020-08" db="EMBL/GenBank/DDBJ databases">
        <title>Genomic Encyclopedia of Type Strains, Phase IV (KMG-IV): sequencing the most valuable type-strain genomes for metagenomic binning, comparative biology and taxonomic classification.</title>
        <authorList>
            <person name="Goeker M."/>
        </authorList>
    </citation>
    <scope>NUCLEOTIDE SEQUENCE [LARGE SCALE GENOMIC DNA]</scope>
    <source>
        <strain evidence="6 7">DSM 103377</strain>
    </source>
</reference>
<dbReference type="InterPro" id="IPR029000">
    <property type="entry name" value="Cyclophilin-like_dom_sf"/>
</dbReference>
<sequence>MIRRAFLALGLALSLSLPAAAQDQPKLVLEIDAAVGKGTVVIGLRPDIAPLHVARIMTLANNGEYDNVAFHRVITGFMAQTGDITYAKRGAYSAQLAGQGGSSLPNLPAEFSDVPFAPGVVGMARATSPDSANSQFFIMTERHPSLDGQYTVIGEVIEGLEMVRALRTGPPQLNGMVRTPDFIESARIE</sequence>
<dbReference type="Gene3D" id="2.40.100.10">
    <property type="entry name" value="Cyclophilin-like"/>
    <property type="match status" value="1"/>
</dbReference>
<dbReference type="GO" id="GO:0006457">
    <property type="term" value="P:protein folding"/>
    <property type="evidence" value="ECO:0007669"/>
    <property type="project" value="InterPro"/>
</dbReference>
<evidence type="ECO:0000313" key="6">
    <source>
        <dbReference type="EMBL" id="MBB5514830.1"/>
    </source>
</evidence>
<feature type="domain" description="PPIase cyclophilin-type" evidence="5">
    <location>
        <begin position="38"/>
        <end position="188"/>
    </location>
</feature>
<dbReference type="InterPro" id="IPR002130">
    <property type="entry name" value="Cyclophilin-type_PPIase_dom"/>
</dbReference>
<dbReference type="PANTHER" id="PTHR45625:SF4">
    <property type="entry name" value="PEPTIDYLPROLYL ISOMERASE DOMAIN AND WD REPEAT-CONTAINING PROTEIN 1"/>
    <property type="match status" value="1"/>
</dbReference>
<dbReference type="EC" id="5.2.1.8" evidence="4"/>
<dbReference type="InterPro" id="IPR044666">
    <property type="entry name" value="Cyclophilin_A-like"/>
</dbReference>
<dbReference type="Pfam" id="PF00160">
    <property type="entry name" value="Pro_isomerase"/>
    <property type="match status" value="1"/>
</dbReference>
<feature type="chain" id="PRO_5033104711" description="Peptidyl-prolyl cis-trans isomerase" evidence="4">
    <location>
        <begin position="22"/>
        <end position="189"/>
    </location>
</feature>
<comment type="similarity">
    <text evidence="1 4">Belongs to the cyclophilin-type PPIase family.</text>
</comment>
<dbReference type="SUPFAM" id="SSF50891">
    <property type="entry name" value="Cyclophilin-like"/>
    <property type="match status" value="1"/>
</dbReference>
<comment type="caution">
    <text evidence="6">The sequence shown here is derived from an EMBL/GenBank/DDBJ whole genome shotgun (WGS) entry which is preliminary data.</text>
</comment>
<gene>
    <name evidence="6" type="ORF">FHS89_000836</name>
</gene>
<keyword evidence="3 4" id="KW-0413">Isomerase</keyword>
<dbReference type="CDD" id="cd00317">
    <property type="entry name" value="cyclophilin"/>
    <property type="match status" value="1"/>
</dbReference>
<evidence type="ECO:0000256" key="2">
    <source>
        <dbReference type="ARBA" id="ARBA00023110"/>
    </source>
</evidence>
<feature type="signal peptide" evidence="4">
    <location>
        <begin position="1"/>
        <end position="21"/>
    </location>
</feature>